<feature type="transmembrane region" description="Helical" evidence="5">
    <location>
        <begin position="220"/>
        <end position="241"/>
    </location>
</feature>
<dbReference type="EMBL" id="CP029210">
    <property type="protein sequence ID" value="AWI53491.1"/>
    <property type="molecule type" value="Genomic_DNA"/>
</dbReference>
<protein>
    <recommendedName>
        <fullName evidence="5">Probable membrane transporter protein</fullName>
    </recommendedName>
</protein>
<dbReference type="AlphaFoldDB" id="A0A2U8FQY9"/>
<feature type="transmembrane region" description="Helical" evidence="5">
    <location>
        <begin position="247"/>
        <end position="266"/>
    </location>
</feature>
<dbReference type="Pfam" id="PF01925">
    <property type="entry name" value="TauE"/>
    <property type="match status" value="1"/>
</dbReference>
<feature type="transmembrane region" description="Helical" evidence="5">
    <location>
        <begin position="110"/>
        <end position="127"/>
    </location>
</feature>
<evidence type="ECO:0000256" key="2">
    <source>
        <dbReference type="ARBA" id="ARBA00022692"/>
    </source>
</evidence>
<keyword evidence="4 5" id="KW-0472">Membrane</keyword>
<dbReference type="InterPro" id="IPR002781">
    <property type="entry name" value="TM_pro_TauE-like"/>
</dbReference>
<dbReference type="GO" id="GO:0005886">
    <property type="term" value="C:plasma membrane"/>
    <property type="evidence" value="ECO:0007669"/>
    <property type="project" value="UniProtKB-SubCell"/>
</dbReference>
<evidence type="ECO:0000313" key="6">
    <source>
        <dbReference type="EMBL" id="AWI53491.1"/>
    </source>
</evidence>
<dbReference type="PANTHER" id="PTHR43483:SF3">
    <property type="entry name" value="MEMBRANE TRANSPORTER PROTEIN HI_0806-RELATED"/>
    <property type="match status" value="1"/>
</dbReference>
<reference evidence="6 7" key="1">
    <citation type="submission" date="2018-05" db="EMBL/GenBank/DDBJ databases">
        <title>complete genome sequence of Aquabacterium olei NBRC 110486.</title>
        <authorList>
            <person name="Tang B."/>
            <person name="Chang J."/>
            <person name="Zhang L."/>
            <person name="Yang H."/>
        </authorList>
    </citation>
    <scope>NUCLEOTIDE SEQUENCE [LARGE SCALE GENOMIC DNA]</scope>
    <source>
        <strain evidence="6 7">NBRC 110486</strain>
    </source>
</reference>
<keyword evidence="5" id="KW-1003">Cell membrane</keyword>
<accession>A0A2U8FQY9</accession>
<evidence type="ECO:0000256" key="3">
    <source>
        <dbReference type="ARBA" id="ARBA00022989"/>
    </source>
</evidence>
<feature type="transmembrane region" description="Helical" evidence="5">
    <location>
        <begin position="81"/>
        <end position="98"/>
    </location>
</feature>
<gene>
    <name evidence="6" type="ORF">DEH84_08665</name>
</gene>
<comment type="subcellular location">
    <subcellularLocation>
        <location evidence="5">Cell membrane</location>
        <topology evidence="5">Multi-pass membrane protein</topology>
    </subcellularLocation>
    <subcellularLocation>
        <location evidence="1">Membrane</location>
        <topology evidence="1">Multi-pass membrane protein</topology>
    </subcellularLocation>
</comment>
<evidence type="ECO:0000256" key="4">
    <source>
        <dbReference type="ARBA" id="ARBA00023136"/>
    </source>
</evidence>
<feature type="transmembrane region" description="Helical" evidence="5">
    <location>
        <begin position="148"/>
        <end position="179"/>
    </location>
</feature>
<feature type="transmembrane region" description="Helical" evidence="5">
    <location>
        <begin position="12"/>
        <end position="38"/>
    </location>
</feature>
<keyword evidence="2 5" id="KW-0812">Transmembrane</keyword>
<keyword evidence="3 5" id="KW-1133">Transmembrane helix</keyword>
<name>A0A2U8FQY9_9BURK</name>
<evidence type="ECO:0000256" key="5">
    <source>
        <dbReference type="RuleBase" id="RU363041"/>
    </source>
</evidence>
<dbReference type="OrthoDB" id="9788634at2"/>
<dbReference type="Proteomes" id="UP000244892">
    <property type="component" value="Chromosome"/>
</dbReference>
<comment type="similarity">
    <text evidence="5">Belongs to the 4-toluene sulfonate uptake permease (TSUP) (TC 2.A.102) family.</text>
</comment>
<proteinExistence type="inferred from homology"/>
<keyword evidence="7" id="KW-1185">Reference proteome</keyword>
<feature type="transmembrane region" description="Helical" evidence="5">
    <location>
        <begin position="185"/>
        <end position="208"/>
    </location>
</feature>
<feature type="transmembrane region" description="Helical" evidence="5">
    <location>
        <begin position="44"/>
        <end position="69"/>
    </location>
</feature>
<sequence length="272" mass="28476">MYFHTSGIAVSPVIPFGAAFVVSFLTSMVGISGAFLLVPFQISVLGITSLSVSATNLVFNLVSTPGGIWRFARDGRLDVRLGLLIAAGTLPGLFIGWWVRTHWLFDPHSFRLFVGGVLSLLAVRMLLPQRAGRRHVVSPRFTEKTVSTVAALALVVGVIGGTYGIGGGALMAPVLVGFLGLRIPAVAGATLLATFITSIAGVSIYSLLPGPDGAQSSPDWPLGLLLGLGGLVGTYIGAFAQKYLPEGMLRVGLALLIAVLSLTYFLQSLLAR</sequence>
<dbReference type="PANTHER" id="PTHR43483">
    <property type="entry name" value="MEMBRANE TRANSPORTER PROTEIN HI_0806-RELATED"/>
    <property type="match status" value="1"/>
</dbReference>
<evidence type="ECO:0000313" key="7">
    <source>
        <dbReference type="Proteomes" id="UP000244892"/>
    </source>
</evidence>
<dbReference type="KEGG" id="aon:DEH84_08665"/>
<evidence type="ECO:0000256" key="1">
    <source>
        <dbReference type="ARBA" id="ARBA00004141"/>
    </source>
</evidence>
<organism evidence="6 7">
    <name type="scientific">Aquabacterium olei</name>
    <dbReference type="NCBI Taxonomy" id="1296669"/>
    <lineage>
        <taxon>Bacteria</taxon>
        <taxon>Pseudomonadati</taxon>
        <taxon>Pseudomonadota</taxon>
        <taxon>Betaproteobacteria</taxon>
        <taxon>Burkholderiales</taxon>
        <taxon>Aquabacterium</taxon>
    </lineage>
</organism>